<dbReference type="Proteomes" id="UP000803884">
    <property type="component" value="Unassembled WGS sequence"/>
</dbReference>
<protein>
    <recommendedName>
        <fullName evidence="3">CCHC-type domain-containing protein</fullName>
    </recommendedName>
</protein>
<feature type="compositionally biased region" description="Basic and acidic residues" evidence="2">
    <location>
        <begin position="27"/>
        <end position="37"/>
    </location>
</feature>
<dbReference type="PROSITE" id="PS50158">
    <property type="entry name" value="ZF_CCHC"/>
    <property type="match status" value="3"/>
</dbReference>
<accession>A0AB34L5W8</accession>
<comment type="caution">
    <text evidence="4">The sequence shown here is derived from an EMBL/GenBank/DDBJ whole genome shotgun (WGS) entry which is preliminary data.</text>
</comment>
<keyword evidence="1" id="KW-0862">Zinc</keyword>
<keyword evidence="1" id="KW-0863">Zinc-finger</keyword>
<dbReference type="Pfam" id="PF00098">
    <property type="entry name" value="zf-CCHC"/>
    <property type="match status" value="1"/>
</dbReference>
<feature type="region of interest" description="Disordered" evidence="2">
    <location>
        <begin position="1"/>
        <end position="106"/>
    </location>
</feature>
<dbReference type="Gene3D" id="4.10.60.10">
    <property type="entry name" value="Zinc finger, CCHC-type"/>
    <property type="match status" value="1"/>
</dbReference>
<dbReference type="InterPro" id="IPR036875">
    <property type="entry name" value="Znf_CCHC_sf"/>
</dbReference>
<name>A0AB34L5W8_9PEZI</name>
<dbReference type="SUPFAM" id="SSF57756">
    <property type="entry name" value="Retrovirus zinc finger-like domains"/>
    <property type="match status" value="2"/>
</dbReference>
<reference evidence="4 5" key="1">
    <citation type="journal article" date="2020" name="Microbiol. Resour. Announc.">
        <title>Draft Genome Sequence of a Cladosporium Species Isolated from the Mesophotic Ascidian Didemnum maculosum.</title>
        <authorList>
            <person name="Gioti A."/>
            <person name="Siaperas R."/>
            <person name="Nikolaivits E."/>
            <person name="Le Goff G."/>
            <person name="Ouazzani J."/>
            <person name="Kotoulas G."/>
            <person name="Topakas E."/>
        </authorList>
    </citation>
    <scope>NUCLEOTIDE SEQUENCE [LARGE SCALE GENOMIC DNA]</scope>
    <source>
        <strain evidence="4 5">TM138-S3</strain>
    </source>
</reference>
<evidence type="ECO:0000256" key="2">
    <source>
        <dbReference type="SAM" id="MobiDB-lite"/>
    </source>
</evidence>
<feature type="domain" description="CCHC-type" evidence="3">
    <location>
        <begin position="380"/>
        <end position="393"/>
    </location>
</feature>
<gene>
    <name evidence="4" type="ORF">WHR41_00911</name>
</gene>
<organism evidence="4 5">
    <name type="scientific">Cladosporium halotolerans</name>
    <dbReference type="NCBI Taxonomy" id="1052096"/>
    <lineage>
        <taxon>Eukaryota</taxon>
        <taxon>Fungi</taxon>
        <taxon>Dikarya</taxon>
        <taxon>Ascomycota</taxon>
        <taxon>Pezizomycotina</taxon>
        <taxon>Dothideomycetes</taxon>
        <taxon>Dothideomycetidae</taxon>
        <taxon>Cladosporiales</taxon>
        <taxon>Cladosporiaceae</taxon>
        <taxon>Cladosporium</taxon>
    </lineage>
</organism>
<dbReference type="AlphaFoldDB" id="A0AB34L5W8"/>
<dbReference type="RefSeq" id="XP_069233898.1">
    <property type="nucleotide sequence ID" value="XM_069369517.1"/>
</dbReference>
<dbReference type="EMBL" id="JAAQHG020000002">
    <property type="protein sequence ID" value="KAL1590793.1"/>
    <property type="molecule type" value="Genomic_DNA"/>
</dbReference>
<dbReference type="SMART" id="SM00343">
    <property type="entry name" value="ZnF_C2HC"/>
    <property type="match status" value="5"/>
</dbReference>
<feature type="domain" description="CCHC-type" evidence="3">
    <location>
        <begin position="317"/>
        <end position="332"/>
    </location>
</feature>
<evidence type="ECO:0000256" key="1">
    <source>
        <dbReference type="PROSITE-ProRule" id="PRU00047"/>
    </source>
</evidence>
<dbReference type="GO" id="GO:0008270">
    <property type="term" value="F:zinc ion binding"/>
    <property type="evidence" value="ECO:0007669"/>
    <property type="project" value="UniProtKB-KW"/>
</dbReference>
<proteinExistence type="predicted"/>
<dbReference type="GeneID" id="96002355"/>
<feature type="domain" description="CCHC-type" evidence="3">
    <location>
        <begin position="418"/>
        <end position="432"/>
    </location>
</feature>
<evidence type="ECO:0000313" key="4">
    <source>
        <dbReference type="EMBL" id="KAL1590793.1"/>
    </source>
</evidence>
<feature type="region of interest" description="Disordered" evidence="2">
    <location>
        <begin position="275"/>
        <end position="294"/>
    </location>
</feature>
<feature type="compositionally biased region" description="Polar residues" evidence="2">
    <location>
        <begin position="275"/>
        <end position="289"/>
    </location>
</feature>
<keyword evidence="5" id="KW-1185">Reference proteome</keyword>
<sequence length="497" mass="54858">MSDTEDSRAASLGRKRRQNADVLQSARDAEKRRKLDHGANFVALDSDDNSETVSEDRESGEVSSAAHSPRAAAAGEKPAVPAAQRNTSPPALGHAEHPSRDAGPSTSRLEIDVDAVYPDSFQKFVREQLQQRSDLDSVDAFLAEFCQNSKPFCKQARGFHKDWVQGYDKFLRDYGYHDLRRLVDDEKAFRKPLQLPGGKKTNHATRSFGDILRTECEKAPWKPRAAVAFDLLRSPKTHVLAAEAIRKYLDEDLLPQQQPQQTNNTTAQPIAQMNGHATTSPASTRNNITIADLTSDKDRRDQALYGNITNPTELVFCMSCGKRGHMQPSCPSNTCAHCSGPHFSRLCPSYQKCRRCRQRGHRETKCTRPSKPAGLVGDECDVCGRPGHAEEECAGIWMTSHLAPLGKKIPEDQMVVSCYNCGRDTHWGDDCPALPDFVADFITHDTWSAKNAARYTFKRVEPTGSDEDDAASVGQEKNGAALAAVPAHQVAMLGDWA</sequence>
<dbReference type="GO" id="GO:0003676">
    <property type="term" value="F:nucleic acid binding"/>
    <property type="evidence" value="ECO:0007669"/>
    <property type="project" value="InterPro"/>
</dbReference>
<evidence type="ECO:0000259" key="3">
    <source>
        <dbReference type="PROSITE" id="PS50158"/>
    </source>
</evidence>
<feature type="compositionally biased region" description="Low complexity" evidence="2">
    <location>
        <begin position="63"/>
        <end position="83"/>
    </location>
</feature>
<keyword evidence="1" id="KW-0479">Metal-binding</keyword>
<dbReference type="InterPro" id="IPR001878">
    <property type="entry name" value="Znf_CCHC"/>
</dbReference>
<evidence type="ECO:0000313" key="5">
    <source>
        <dbReference type="Proteomes" id="UP000803884"/>
    </source>
</evidence>